<feature type="coiled-coil region" evidence="1">
    <location>
        <begin position="184"/>
        <end position="239"/>
    </location>
</feature>
<keyword evidence="3" id="KW-1185">Reference proteome</keyword>
<proteinExistence type="predicted"/>
<comment type="caution">
    <text evidence="2">The sequence shown here is derived from an EMBL/GenBank/DDBJ whole genome shotgun (WGS) entry which is preliminary data.</text>
</comment>
<keyword evidence="1" id="KW-0175">Coiled coil</keyword>
<evidence type="ECO:0000313" key="2">
    <source>
        <dbReference type="EMBL" id="KAK8891556.1"/>
    </source>
</evidence>
<reference evidence="2 3" key="1">
    <citation type="submission" date="2024-04" db="EMBL/GenBank/DDBJ databases">
        <title>Tritrichomonas musculus Genome.</title>
        <authorList>
            <person name="Alves-Ferreira E."/>
            <person name="Grigg M."/>
            <person name="Lorenzi H."/>
            <person name="Galac M."/>
        </authorList>
    </citation>
    <scope>NUCLEOTIDE SEQUENCE [LARGE SCALE GENOMIC DNA]</scope>
    <source>
        <strain evidence="2 3">EAF2021</strain>
    </source>
</reference>
<sequence length="484" mass="57724">MADSLDEWIFDLIWEAYNNLVGECKQENNNNYNLYDDFLDYIKEKSKDKYKEYDHCLATIEFNLSIVLNDSCKNFFKKIIELNEKYDQYMNSKKKDELLRKEISNLKEEIGIFRDKIIDLQIMNKPENPEKINEFKSFYIKNKKNNEKLFHVQTELNAMLLEGRKENEETEDINKTILAIKSTLTKLKKEKESNEKKIQILNTEITESTEKYDKLKNQLDDEKKEKDNIQQELKIKIEDENSFNNKLLSLKSRLIKYSNDLENFAKENDMPNNTQTLNDIGQLLSNLEKKYEDSTESEKKLKLEANNLKSEKDKVYDDLIQAKNENQTLQNNFNEQTKEKGKLQSDNKDLELKLSKSQEENIHHKEVGDKLASALIDICYKSKLFETEEKDEQIELIKNNPENRENIIQDLKEKIETIADFAYQRPSLEDQFEEFKEQKLENAKNDSNRWKEEFIKMRLHYEQQLNKLFKTPPEHYESPLENQS</sequence>
<dbReference type="Proteomes" id="UP001470230">
    <property type="component" value="Unassembled WGS sequence"/>
</dbReference>
<evidence type="ECO:0000256" key="1">
    <source>
        <dbReference type="SAM" id="Coils"/>
    </source>
</evidence>
<dbReference type="EMBL" id="JAPFFF010000004">
    <property type="protein sequence ID" value="KAK8891556.1"/>
    <property type="molecule type" value="Genomic_DNA"/>
</dbReference>
<gene>
    <name evidence="2" type="ORF">M9Y10_028769</name>
</gene>
<evidence type="ECO:0008006" key="4">
    <source>
        <dbReference type="Google" id="ProtNLM"/>
    </source>
</evidence>
<feature type="coiled-coil region" evidence="1">
    <location>
        <begin position="284"/>
        <end position="360"/>
    </location>
</feature>
<organism evidence="2 3">
    <name type="scientific">Tritrichomonas musculus</name>
    <dbReference type="NCBI Taxonomy" id="1915356"/>
    <lineage>
        <taxon>Eukaryota</taxon>
        <taxon>Metamonada</taxon>
        <taxon>Parabasalia</taxon>
        <taxon>Tritrichomonadida</taxon>
        <taxon>Tritrichomonadidae</taxon>
        <taxon>Tritrichomonas</taxon>
    </lineage>
</organism>
<evidence type="ECO:0000313" key="3">
    <source>
        <dbReference type="Proteomes" id="UP001470230"/>
    </source>
</evidence>
<accession>A0ABR2KL45</accession>
<name>A0ABR2KL45_9EUKA</name>
<protein>
    <recommendedName>
        <fullName evidence="4">Viral A-type inclusion protein</fullName>
    </recommendedName>
</protein>